<comment type="caution">
    <text evidence="2">The sequence shown here is derived from an EMBL/GenBank/DDBJ whole genome shotgun (WGS) entry which is preliminary data.</text>
</comment>
<evidence type="ECO:0000256" key="1">
    <source>
        <dbReference type="SAM" id="MobiDB-lite"/>
    </source>
</evidence>
<reference evidence="3" key="1">
    <citation type="journal article" date="2019" name="Int. J. Syst. Evol. Microbiol.">
        <title>The Global Catalogue of Microorganisms (GCM) 10K type strain sequencing project: providing services to taxonomists for standard genome sequencing and annotation.</title>
        <authorList>
            <consortium name="The Broad Institute Genomics Platform"/>
            <consortium name="The Broad Institute Genome Sequencing Center for Infectious Disease"/>
            <person name="Wu L."/>
            <person name="Ma J."/>
        </authorList>
    </citation>
    <scope>NUCLEOTIDE SEQUENCE [LARGE SCALE GENOMIC DNA]</scope>
    <source>
        <strain evidence="3">KCTC 42644</strain>
    </source>
</reference>
<sequence>MALFEFGAAKRRKACLKRIETALKLAQRELHNIRYHQGLIMRLIGGYDGDGEDQEWLTNAFSRAGSYLAIASENVVVGLDKSPWPPFRRLVPPLDPRDRAIGNFIQEFRRFHYGPAPRAQETDDASDESPTRAGGVLVLNGERELLGTMPARPVGAYLDDYEGYTFIPTAGPLDADQREWLTHAIWGAGVNLPTDHLPDDATLLSHAKFAATKLDRSAGGAGRVPASLSRSVHVNERTRQLDAAES</sequence>
<keyword evidence="3" id="KW-1185">Reference proteome</keyword>
<name>A0ABV7X7P5_9SPHN</name>
<evidence type="ECO:0000313" key="3">
    <source>
        <dbReference type="Proteomes" id="UP001595615"/>
    </source>
</evidence>
<organism evidence="2 3">
    <name type="scientific">Sphingoaurantiacus capsulatus</name>
    <dbReference type="NCBI Taxonomy" id="1771310"/>
    <lineage>
        <taxon>Bacteria</taxon>
        <taxon>Pseudomonadati</taxon>
        <taxon>Pseudomonadota</taxon>
        <taxon>Alphaproteobacteria</taxon>
        <taxon>Sphingomonadales</taxon>
        <taxon>Sphingosinicellaceae</taxon>
        <taxon>Sphingoaurantiacus</taxon>
    </lineage>
</organism>
<protein>
    <submittedName>
        <fullName evidence="2">Uncharacterized protein</fullName>
    </submittedName>
</protein>
<dbReference type="EMBL" id="JBHRXV010000001">
    <property type="protein sequence ID" value="MFC3711208.1"/>
    <property type="molecule type" value="Genomic_DNA"/>
</dbReference>
<dbReference type="RefSeq" id="WP_380855680.1">
    <property type="nucleotide sequence ID" value="NZ_JBHRXV010000001.1"/>
</dbReference>
<proteinExistence type="predicted"/>
<feature type="region of interest" description="Disordered" evidence="1">
    <location>
        <begin position="215"/>
        <end position="246"/>
    </location>
</feature>
<dbReference type="Proteomes" id="UP001595615">
    <property type="component" value="Unassembled WGS sequence"/>
</dbReference>
<accession>A0ABV7X7P5</accession>
<feature type="compositionally biased region" description="Basic and acidic residues" evidence="1">
    <location>
        <begin position="233"/>
        <end position="246"/>
    </location>
</feature>
<gene>
    <name evidence="2" type="ORF">ACFOMD_01405</name>
</gene>
<evidence type="ECO:0000313" key="2">
    <source>
        <dbReference type="EMBL" id="MFC3711208.1"/>
    </source>
</evidence>